<gene>
    <name evidence="1" type="ORF">SAMN05421740_10814</name>
</gene>
<evidence type="ECO:0000313" key="2">
    <source>
        <dbReference type="Proteomes" id="UP000198916"/>
    </source>
</evidence>
<dbReference type="InterPro" id="IPR003489">
    <property type="entry name" value="RHF/RaiA"/>
</dbReference>
<dbReference type="Proteomes" id="UP000198916">
    <property type="component" value="Unassembled WGS sequence"/>
</dbReference>
<sequence length="105" mass="11765">MTVQVNSDKNIQVSDSFINKITESLNDSLSRFAEFITRLEVFLADENSGKQGSDDKRCTIEVRIKSLNPEAVTATADNIDVAFKQASDKVIQLLRTRTDKMKSHS</sequence>
<proteinExistence type="predicted"/>
<dbReference type="Gene3D" id="3.30.160.100">
    <property type="entry name" value="Ribosome hibernation promotion factor-like"/>
    <property type="match status" value="1"/>
</dbReference>
<dbReference type="InterPro" id="IPR036567">
    <property type="entry name" value="RHF-like"/>
</dbReference>
<keyword evidence="1" id="KW-0687">Ribonucleoprotein</keyword>
<reference evidence="2" key="1">
    <citation type="submission" date="2016-10" db="EMBL/GenBank/DDBJ databases">
        <authorList>
            <person name="Varghese N."/>
            <person name="Submissions S."/>
        </authorList>
    </citation>
    <scope>NUCLEOTIDE SEQUENCE [LARGE SCALE GENOMIC DNA]</scope>
    <source>
        <strain evidence="2">Jip14</strain>
    </source>
</reference>
<evidence type="ECO:0000313" key="1">
    <source>
        <dbReference type="EMBL" id="SEL66124.1"/>
    </source>
</evidence>
<accession>A0A1H7S2U8</accession>
<dbReference type="OrthoDB" id="121633at2"/>
<name>A0A1H7S2U8_9SPHI</name>
<dbReference type="STRING" id="332977.SAMN05421740_10814"/>
<dbReference type="GO" id="GO:0005840">
    <property type="term" value="C:ribosome"/>
    <property type="evidence" value="ECO:0007669"/>
    <property type="project" value="UniProtKB-KW"/>
</dbReference>
<keyword evidence="2" id="KW-1185">Reference proteome</keyword>
<dbReference type="SUPFAM" id="SSF69754">
    <property type="entry name" value="Ribosome binding protein Y (YfiA homologue)"/>
    <property type="match status" value="1"/>
</dbReference>
<dbReference type="EMBL" id="FNZR01000008">
    <property type="protein sequence ID" value="SEL66124.1"/>
    <property type="molecule type" value="Genomic_DNA"/>
</dbReference>
<dbReference type="AlphaFoldDB" id="A0A1H7S2U8"/>
<dbReference type="RefSeq" id="WP_090607381.1">
    <property type="nucleotide sequence ID" value="NZ_FNZR01000008.1"/>
</dbReference>
<protein>
    <submittedName>
        <fullName evidence="1">Sigma 54 modulation protein / S30EA ribosomal protein</fullName>
    </submittedName>
</protein>
<dbReference type="Pfam" id="PF02482">
    <property type="entry name" value="Ribosomal_S30AE"/>
    <property type="match status" value="1"/>
</dbReference>
<organism evidence="1 2">
    <name type="scientific">Parapedobacter koreensis</name>
    <dbReference type="NCBI Taxonomy" id="332977"/>
    <lineage>
        <taxon>Bacteria</taxon>
        <taxon>Pseudomonadati</taxon>
        <taxon>Bacteroidota</taxon>
        <taxon>Sphingobacteriia</taxon>
        <taxon>Sphingobacteriales</taxon>
        <taxon>Sphingobacteriaceae</taxon>
        <taxon>Parapedobacter</taxon>
    </lineage>
</organism>
<keyword evidence="1" id="KW-0689">Ribosomal protein</keyword>